<protein>
    <recommendedName>
        <fullName evidence="11">CAF1B/HIR1 beta-propeller domain-containing protein</fullName>
    </recommendedName>
</protein>
<dbReference type="GO" id="GO:0006281">
    <property type="term" value="P:DNA repair"/>
    <property type="evidence" value="ECO:0007669"/>
    <property type="project" value="UniProtKB-KW"/>
</dbReference>
<keyword evidence="8" id="KW-0539">Nucleus</keyword>
<dbReference type="eggNOG" id="KOG1009">
    <property type="taxonomic scope" value="Eukaryota"/>
</dbReference>
<evidence type="ECO:0000256" key="1">
    <source>
        <dbReference type="ARBA" id="ARBA00004123"/>
    </source>
</evidence>
<dbReference type="SMART" id="SM00320">
    <property type="entry name" value="WD40"/>
    <property type="match status" value="4"/>
</dbReference>
<keyword evidence="13" id="KW-1185">Reference proteome</keyword>
<dbReference type="InterPro" id="IPR036322">
    <property type="entry name" value="WD40_repeat_dom_sf"/>
</dbReference>
<feature type="region of interest" description="Disordered" evidence="10">
    <location>
        <begin position="425"/>
        <end position="479"/>
    </location>
</feature>
<proteinExistence type="inferred from homology"/>
<keyword evidence="6" id="KW-0156">Chromatin regulator</keyword>
<dbReference type="PANTHER" id="PTHR15271:SF4">
    <property type="entry name" value="CHROMATIN ASSEMBLY FACTOR 1 SUBUNIT B"/>
    <property type="match status" value="1"/>
</dbReference>
<dbReference type="InterPro" id="IPR001680">
    <property type="entry name" value="WD40_rpt"/>
</dbReference>
<dbReference type="STRING" id="35128.B8BTC2"/>
<sequence length="824" mass="87575">MKVETPQILWHNTLNGSQKENGKNSPILSCDLLDGGDAIDGAHVVVVRGSSANAATTSATTNDTAGGRNAILATAGGTEVNLWRVGFTSDAARTTTASGASKILVKPQMPGAAAAATTGPRRGSEHTQISHVLTLSKYTNERTINGVKFSPDGHHLCAVGDGGLVVVWSLPGTNSNNVATAAYRWCNTLTDEKDLQFKSIFNQSDDVMDISWCSSSKRFTVCSLDHMMVVYELVLPSSSSSSSSDGGGGGGSSTAKQQQQWTCVHRSTKDHTHYIQGVAYDPKGVYLASQGSDRMVKVYSRKVVKEREVKEGLGRFVVKGCEEEVEEEERKDGGKETKVASAVVVVIEGENVSVEKLGGGEETVTEGNGVADKTEGATPATEEEVRTDAAAISNEHKHLIIQSKVLPDILTNSKFELQNKTKTLKFLNGPSSGKSEGAATTTTTTNGTTAGGSNNDGDTNEEITDGDAKGKEGPNNNAKRHHMFADELTVGSFFRRLAFTPDGAFLVAPAALWHGSEAHSNGSSEDTGNEKAQGDDAESAMRSPTSVAKIGGDERIAEASFATYLFARHNFDQPYKVLTGLEKPSVVVRPNPRLFTLPSKSSTSSALPYRSIFAVLTIDTVIIYDTHHEQPLALARGLHYAGLTDATWSTDGMTLFVTSSDGYVSILSFGQGELGEIYHAPDVQIVEKAGSESKVVESKPVDAQRVTSTVPIINTLVAKKKKKVTLNLDANTSKEIESSAPIINTLIAKKKPKKAPTLVASTTASNAEGSKDESAADVVDKKRPLDETKETDASAKSTEATEIVNVLVPKKKKKIAPTLVEASN</sequence>
<feature type="repeat" description="WD" evidence="9">
    <location>
        <begin position="268"/>
        <end position="300"/>
    </location>
</feature>
<feature type="region of interest" description="Disordered" evidence="10">
    <location>
        <begin position="241"/>
        <end position="262"/>
    </location>
</feature>
<dbReference type="AlphaFoldDB" id="B8BTC2"/>
<evidence type="ECO:0000256" key="10">
    <source>
        <dbReference type="SAM" id="MobiDB-lite"/>
    </source>
</evidence>
<evidence type="ECO:0000256" key="7">
    <source>
        <dbReference type="ARBA" id="ARBA00023204"/>
    </source>
</evidence>
<evidence type="ECO:0000256" key="8">
    <source>
        <dbReference type="ARBA" id="ARBA00023242"/>
    </source>
</evidence>
<feature type="region of interest" description="Disordered" evidence="10">
    <location>
        <begin position="516"/>
        <end position="544"/>
    </location>
</feature>
<dbReference type="InParanoid" id="B8BTC2"/>
<dbReference type="Gene3D" id="2.130.10.10">
    <property type="entry name" value="YVTN repeat-like/Quinoprotein amine dehydrogenase"/>
    <property type="match status" value="1"/>
</dbReference>
<dbReference type="InterPro" id="IPR055410">
    <property type="entry name" value="Beta-prop_CAF1B_HIR1"/>
</dbReference>
<keyword evidence="5" id="KW-0227">DNA damage</keyword>
<dbReference type="SUPFAM" id="SSF50978">
    <property type="entry name" value="WD40 repeat-like"/>
    <property type="match status" value="1"/>
</dbReference>
<comment type="similarity">
    <text evidence="2">Belongs to the WD repeat HIR1 family.</text>
</comment>
<dbReference type="HOGENOM" id="CLU_343736_0_0_1"/>
<dbReference type="GO" id="GO:0006335">
    <property type="term" value="P:DNA replication-dependent chromatin assembly"/>
    <property type="evidence" value="ECO:0007669"/>
    <property type="project" value="InterPro"/>
</dbReference>
<dbReference type="PROSITE" id="PS50082">
    <property type="entry name" value="WD_REPEATS_2"/>
    <property type="match status" value="1"/>
</dbReference>
<feature type="compositionally biased region" description="Low complexity" evidence="10">
    <location>
        <begin position="437"/>
        <end position="457"/>
    </location>
</feature>
<gene>
    <name evidence="12" type="ORF">THAPSDRAFT_2085</name>
</gene>
<feature type="region of interest" description="Disordered" evidence="10">
    <location>
        <begin position="759"/>
        <end position="799"/>
    </location>
</feature>
<reference evidence="12 13" key="1">
    <citation type="journal article" date="2004" name="Science">
        <title>The genome of the diatom Thalassiosira pseudonana: ecology, evolution, and metabolism.</title>
        <authorList>
            <person name="Armbrust E.V."/>
            <person name="Berges J.A."/>
            <person name="Bowler C."/>
            <person name="Green B.R."/>
            <person name="Martinez D."/>
            <person name="Putnam N.H."/>
            <person name="Zhou S."/>
            <person name="Allen A.E."/>
            <person name="Apt K.E."/>
            <person name="Bechner M."/>
            <person name="Brzezinski M.A."/>
            <person name="Chaal B.K."/>
            <person name="Chiovitti A."/>
            <person name="Davis A.K."/>
            <person name="Demarest M.S."/>
            <person name="Detter J.C."/>
            <person name="Glavina T."/>
            <person name="Goodstein D."/>
            <person name="Hadi M.Z."/>
            <person name="Hellsten U."/>
            <person name="Hildebrand M."/>
            <person name="Jenkins B.D."/>
            <person name="Jurka J."/>
            <person name="Kapitonov V.V."/>
            <person name="Kroger N."/>
            <person name="Lau W.W."/>
            <person name="Lane T.W."/>
            <person name="Larimer F.W."/>
            <person name="Lippmeier J.C."/>
            <person name="Lucas S."/>
            <person name="Medina M."/>
            <person name="Montsant A."/>
            <person name="Obornik M."/>
            <person name="Parker M.S."/>
            <person name="Palenik B."/>
            <person name="Pazour G.J."/>
            <person name="Richardson P.M."/>
            <person name="Rynearson T.A."/>
            <person name="Saito M.A."/>
            <person name="Schwartz D.C."/>
            <person name="Thamatrakoln K."/>
            <person name="Valentin K."/>
            <person name="Vardi A."/>
            <person name="Wilkerson F.P."/>
            <person name="Rokhsar D.S."/>
        </authorList>
    </citation>
    <scope>NUCLEOTIDE SEQUENCE [LARGE SCALE GENOMIC DNA]</scope>
    <source>
        <strain evidence="12 13">CCMP1335</strain>
    </source>
</reference>
<dbReference type="InterPro" id="IPR045145">
    <property type="entry name" value="PTHR15271"/>
</dbReference>
<evidence type="ECO:0000256" key="6">
    <source>
        <dbReference type="ARBA" id="ARBA00022853"/>
    </source>
</evidence>
<dbReference type="GeneID" id="7452164"/>
<dbReference type="KEGG" id="tps:THAPSDRAFT_2085"/>
<dbReference type="Pfam" id="PF24105">
    <property type="entry name" value="Beta-prop_CAF1B_HIR1"/>
    <property type="match status" value="1"/>
</dbReference>
<dbReference type="EMBL" id="CM000639">
    <property type="protein sequence ID" value="EED94575.1"/>
    <property type="molecule type" value="Genomic_DNA"/>
</dbReference>
<evidence type="ECO:0000256" key="9">
    <source>
        <dbReference type="PROSITE-ProRule" id="PRU00221"/>
    </source>
</evidence>
<dbReference type="Pfam" id="PF00400">
    <property type="entry name" value="WD40"/>
    <property type="match status" value="2"/>
</dbReference>
<organism evidence="12 13">
    <name type="scientific">Thalassiosira pseudonana</name>
    <name type="common">Marine diatom</name>
    <name type="synonym">Cyclotella nana</name>
    <dbReference type="NCBI Taxonomy" id="35128"/>
    <lineage>
        <taxon>Eukaryota</taxon>
        <taxon>Sar</taxon>
        <taxon>Stramenopiles</taxon>
        <taxon>Ochrophyta</taxon>
        <taxon>Bacillariophyta</taxon>
        <taxon>Coscinodiscophyceae</taxon>
        <taxon>Thalassiosirophycidae</taxon>
        <taxon>Thalassiosirales</taxon>
        <taxon>Thalassiosiraceae</taxon>
        <taxon>Thalassiosira</taxon>
    </lineage>
</organism>
<dbReference type="InterPro" id="IPR015943">
    <property type="entry name" value="WD40/YVTN_repeat-like_dom_sf"/>
</dbReference>
<dbReference type="GO" id="GO:0033186">
    <property type="term" value="C:CAF-1 complex"/>
    <property type="evidence" value="ECO:0000318"/>
    <property type="project" value="GO_Central"/>
</dbReference>
<dbReference type="PaxDb" id="35128-Thaps2085"/>
<comment type="subcellular location">
    <subcellularLocation>
        <location evidence="1">Nucleus</location>
    </subcellularLocation>
</comment>
<dbReference type="GO" id="GO:0006334">
    <property type="term" value="P:nucleosome assembly"/>
    <property type="evidence" value="ECO:0000318"/>
    <property type="project" value="GO_Central"/>
</dbReference>
<evidence type="ECO:0000313" key="13">
    <source>
        <dbReference type="Proteomes" id="UP000001449"/>
    </source>
</evidence>
<keyword evidence="4" id="KW-0677">Repeat</keyword>
<evidence type="ECO:0000256" key="4">
    <source>
        <dbReference type="ARBA" id="ARBA00022737"/>
    </source>
</evidence>
<keyword evidence="7" id="KW-0234">DNA repair</keyword>
<dbReference type="OMA" id="YTNERTI"/>
<evidence type="ECO:0000259" key="11">
    <source>
        <dbReference type="Pfam" id="PF24105"/>
    </source>
</evidence>
<dbReference type="GO" id="GO:0005634">
    <property type="term" value="C:nucleus"/>
    <property type="evidence" value="ECO:0000318"/>
    <property type="project" value="GO_Central"/>
</dbReference>
<feature type="region of interest" description="Disordered" evidence="10">
    <location>
        <begin position="360"/>
        <end position="383"/>
    </location>
</feature>
<feature type="compositionally biased region" description="Basic and acidic residues" evidence="10">
    <location>
        <begin position="769"/>
        <end position="793"/>
    </location>
</feature>
<dbReference type="PANTHER" id="PTHR15271">
    <property type="entry name" value="CHROMATIN ASSEMBLY FACTOR 1 SUBUNIT B"/>
    <property type="match status" value="1"/>
</dbReference>
<name>B8BTC2_THAPS</name>
<evidence type="ECO:0000313" key="12">
    <source>
        <dbReference type="EMBL" id="EED94575.1"/>
    </source>
</evidence>
<evidence type="ECO:0000256" key="2">
    <source>
        <dbReference type="ARBA" id="ARBA00007306"/>
    </source>
</evidence>
<evidence type="ECO:0000256" key="3">
    <source>
        <dbReference type="ARBA" id="ARBA00022574"/>
    </source>
</evidence>
<feature type="compositionally biased region" description="Polar residues" evidence="10">
    <location>
        <begin position="759"/>
        <end position="768"/>
    </location>
</feature>
<dbReference type="Proteomes" id="UP000001449">
    <property type="component" value="Chromosome 2"/>
</dbReference>
<reference evidence="12 13" key="2">
    <citation type="journal article" date="2008" name="Nature">
        <title>The Phaeodactylum genome reveals the evolutionary history of diatom genomes.</title>
        <authorList>
            <person name="Bowler C."/>
            <person name="Allen A.E."/>
            <person name="Badger J.H."/>
            <person name="Grimwood J."/>
            <person name="Jabbari K."/>
            <person name="Kuo A."/>
            <person name="Maheswari U."/>
            <person name="Martens C."/>
            <person name="Maumus F."/>
            <person name="Otillar R.P."/>
            <person name="Rayko E."/>
            <person name="Salamov A."/>
            <person name="Vandepoele K."/>
            <person name="Beszteri B."/>
            <person name="Gruber A."/>
            <person name="Heijde M."/>
            <person name="Katinka M."/>
            <person name="Mock T."/>
            <person name="Valentin K."/>
            <person name="Verret F."/>
            <person name="Berges J.A."/>
            <person name="Brownlee C."/>
            <person name="Cadoret J.P."/>
            <person name="Chiovitti A."/>
            <person name="Choi C.J."/>
            <person name="Coesel S."/>
            <person name="De Martino A."/>
            <person name="Detter J.C."/>
            <person name="Durkin C."/>
            <person name="Falciatore A."/>
            <person name="Fournet J."/>
            <person name="Haruta M."/>
            <person name="Huysman M.J."/>
            <person name="Jenkins B.D."/>
            <person name="Jiroutova K."/>
            <person name="Jorgensen R.E."/>
            <person name="Joubert Y."/>
            <person name="Kaplan A."/>
            <person name="Kroger N."/>
            <person name="Kroth P.G."/>
            <person name="La Roche J."/>
            <person name="Lindquist E."/>
            <person name="Lommer M."/>
            <person name="Martin-Jezequel V."/>
            <person name="Lopez P.J."/>
            <person name="Lucas S."/>
            <person name="Mangogna M."/>
            <person name="McGinnis K."/>
            <person name="Medlin L.K."/>
            <person name="Montsant A."/>
            <person name="Oudot-Le Secq M.P."/>
            <person name="Napoli C."/>
            <person name="Obornik M."/>
            <person name="Parker M.S."/>
            <person name="Petit J.L."/>
            <person name="Porcel B.M."/>
            <person name="Poulsen N."/>
            <person name="Robison M."/>
            <person name="Rychlewski L."/>
            <person name="Rynearson T.A."/>
            <person name="Schmutz J."/>
            <person name="Shapiro H."/>
            <person name="Siaut M."/>
            <person name="Stanley M."/>
            <person name="Sussman M.R."/>
            <person name="Taylor A.R."/>
            <person name="Vardi A."/>
            <person name="von Dassow P."/>
            <person name="Vyverman W."/>
            <person name="Willis A."/>
            <person name="Wyrwicz L.S."/>
            <person name="Rokhsar D.S."/>
            <person name="Weissenbach J."/>
            <person name="Armbrust E.V."/>
            <person name="Green B.R."/>
            <person name="Van de Peer Y."/>
            <person name="Grigoriev I.V."/>
        </authorList>
    </citation>
    <scope>NUCLEOTIDE SEQUENCE [LARGE SCALE GENOMIC DNA]</scope>
    <source>
        <strain evidence="12 13">CCMP1335</strain>
    </source>
</reference>
<evidence type="ECO:0000256" key="5">
    <source>
        <dbReference type="ARBA" id="ARBA00022763"/>
    </source>
</evidence>
<feature type="domain" description="CAF1B/HIR1 beta-propeller" evidence="11">
    <location>
        <begin position="557"/>
        <end position="674"/>
    </location>
</feature>
<dbReference type="RefSeq" id="XP_002287132.1">
    <property type="nucleotide sequence ID" value="XM_002287096.1"/>
</dbReference>
<accession>B8BTC2</accession>
<keyword evidence="3 9" id="KW-0853">WD repeat</keyword>